<dbReference type="InterPro" id="IPR005804">
    <property type="entry name" value="FA_desaturase_dom"/>
</dbReference>
<evidence type="ECO:0000313" key="4">
    <source>
        <dbReference type="Proteomes" id="UP000600449"/>
    </source>
</evidence>
<feature type="transmembrane region" description="Helical" evidence="1">
    <location>
        <begin position="100"/>
        <end position="119"/>
    </location>
</feature>
<organism evidence="3 4">
    <name type="scientific">Salinarimonas ramus</name>
    <dbReference type="NCBI Taxonomy" id="690164"/>
    <lineage>
        <taxon>Bacteria</taxon>
        <taxon>Pseudomonadati</taxon>
        <taxon>Pseudomonadota</taxon>
        <taxon>Alphaproteobacteria</taxon>
        <taxon>Hyphomicrobiales</taxon>
        <taxon>Salinarimonadaceae</taxon>
        <taxon>Salinarimonas</taxon>
    </lineage>
</organism>
<sequence>MTHTSTLDSISQSNRDAKRQARFAAVERTPLRLLAVYAFTLTLTVILAAGTLIAFRHVIPGPLAIPAVAGAMIMLGLFYAHFTELQHELLHGHAFRSQGVSRALGVVCGLPMLISYSHYRFSHLRHHALLGTAGNKEFFDYPKRGLDSPGKLLLAAMSPGRFVTLASRIANAFLGRQIDEDARNHRTHAQIRSDYILFGSACGSRAANSAAAWTSRRFKMRGRSPVSDRGISRGARSRRARSFAMWRKASCGRWRCASDSRNQSAP</sequence>
<keyword evidence="1" id="KW-0812">Transmembrane</keyword>
<accession>A0A917V317</accession>
<name>A0A917V317_9HYPH</name>
<feature type="transmembrane region" description="Helical" evidence="1">
    <location>
        <begin position="62"/>
        <end position="80"/>
    </location>
</feature>
<dbReference type="EMBL" id="BMMF01000003">
    <property type="protein sequence ID" value="GGK27918.1"/>
    <property type="molecule type" value="Genomic_DNA"/>
</dbReference>
<dbReference type="AlphaFoldDB" id="A0A917V317"/>
<feature type="transmembrane region" description="Helical" evidence="1">
    <location>
        <begin position="34"/>
        <end position="55"/>
    </location>
</feature>
<evidence type="ECO:0000313" key="3">
    <source>
        <dbReference type="EMBL" id="GGK27918.1"/>
    </source>
</evidence>
<dbReference type="Proteomes" id="UP000600449">
    <property type="component" value="Unassembled WGS sequence"/>
</dbReference>
<evidence type="ECO:0000259" key="2">
    <source>
        <dbReference type="Pfam" id="PF00487"/>
    </source>
</evidence>
<protein>
    <recommendedName>
        <fullName evidence="2">Fatty acid desaturase domain-containing protein</fullName>
    </recommendedName>
</protein>
<dbReference type="Pfam" id="PF00487">
    <property type="entry name" value="FA_desaturase"/>
    <property type="match status" value="1"/>
</dbReference>
<gene>
    <name evidence="3" type="ORF">GCM10011322_13060</name>
</gene>
<keyword evidence="1" id="KW-1133">Transmembrane helix</keyword>
<evidence type="ECO:0000256" key="1">
    <source>
        <dbReference type="SAM" id="Phobius"/>
    </source>
</evidence>
<dbReference type="CDD" id="cd01060">
    <property type="entry name" value="Membrane-FADS-like"/>
    <property type="match status" value="1"/>
</dbReference>
<reference evidence="3 4" key="1">
    <citation type="journal article" date="2014" name="Int. J. Syst. Evol. Microbiol.">
        <title>Complete genome sequence of Corynebacterium casei LMG S-19264T (=DSM 44701T), isolated from a smear-ripened cheese.</title>
        <authorList>
            <consortium name="US DOE Joint Genome Institute (JGI-PGF)"/>
            <person name="Walter F."/>
            <person name="Albersmeier A."/>
            <person name="Kalinowski J."/>
            <person name="Ruckert C."/>
        </authorList>
    </citation>
    <scope>NUCLEOTIDE SEQUENCE [LARGE SCALE GENOMIC DNA]</scope>
    <source>
        <strain evidence="3 4">CGMCC 1.9161</strain>
    </source>
</reference>
<dbReference type="GO" id="GO:0006629">
    <property type="term" value="P:lipid metabolic process"/>
    <property type="evidence" value="ECO:0007669"/>
    <property type="project" value="InterPro"/>
</dbReference>
<feature type="domain" description="Fatty acid desaturase" evidence="2">
    <location>
        <begin position="66"/>
        <end position="162"/>
    </location>
</feature>
<dbReference type="RefSeq" id="WP_188910856.1">
    <property type="nucleotide sequence ID" value="NZ_BMMF01000003.1"/>
</dbReference>
<comment type="caution">
    <text evidence="3">The sequence shown here is derived from an EMBL/GenBank/DDBJ whole genome shotgun (WGS) entry which is preliminary data.</text>
</comment>
<keyword evidence="4" id="KW-1185">Reference proteome</keyword>
<proteinExistence type="predicted"/>
<keyword evidence="1" id="KW-0472">Membrane</keyword>